<name>A0A1C1CRC5_9EURO</name>
<evidence type="ECO:0000313" key="5">
    <source>
        <dbReference type="Proteomes" id="UP000094526"/>
    </source>
</evidence>
<dbReference type="InterPro" id="IPR008030">
    <property type="entry name" value="NmrA-like"/>
</dbReference>
<dbReference type="OrthoDB" id="9974981at2759"/>
<dbReference type="PANTHER" id="PTHR47706">
    <property type="entry name" value="NMRA-LIKE FAMILY PROTEIN"/>
    <property type="match status" value="1"/>
</dbReference>
<keyword evidence="5" id="KW-1185">Reference proteome</keyword>
<dbReference type="InterPro" id="IPR045312">
    <property type="entry name" value="PCBER-like"/>
</dbReference>
<dbReference type="Gene3D" id="3.40.50.720">
    <property type="entry name" value="NAD(P)-binding Rossmann-like Domain"/>
    <property type="match status" value="1"/>
</dbReference>
<dbReference type="SUPFAM" id="SSF51735">
    <property type="entry name" value="NAD(P)-binding Rossmann-fold domains"/>
    <property type="match status" value="1"/>
</dbReference>
<evidence type="ECO:0000313" key="4">
    <source>
        <dbReference type="EMBL" id="OCT51033.1"/>
    </source>
</evidence>
<dbReference type="PANTHER" id="PTHR47706:SF9">
    <property type="entry name" value="NMRA-LIKE DOMAIN-CONTAINING PROTEIN-RELATED"/>
    <property type="match status" value="1"/>
</dbReference>
<reference evidence="5" key="1">
    <citation type="submission" date="2015-07" db="EMBL/GenBank/DDBJ databases">
        <authorList>
            <person name="Teixeira M.M."/>
            <person name="Souza R.C."/>
            <person name="Almeida L.G."/>
            <person name="Vicente V.A."/>
            <person name="de Hoog S."/>
            <person name="Bocca A.L."/>
            <person name="de Almeida S.R."/>
            <person name="Vasconcelos A.T."/>
            <person name="Felipe M.S."/>
        </authorList>
    </citation>
    <scope>NUCLEOTIDE SEQUENCE [LARGE SCALE GENOMIC DNA]</scope>
    <source>
        <strain evidence="5">KSF</strain>
    </source>
</reference>
<dbReference type="InterPro" id="IPR051609">
    <property type="entry name" value="NmrA/Isoflavone_reductase-like"/>
</dbReference>
<organism evidence="4 5">
    <name type="scientific">Cladophialophora carrionii</name>
    <dbReference type="NCBI Taxonomy" id="86049"/>
    <lineage>
        <taxon>Eukaryota</taxon>
        <taxon>Fungi</taxon>
        <taxon>Dikarya</taxon>
        <taxon>Ascomycota</taxon>
        <taxon>Pezizomycotina</taxon>
        <taxon>Eurotiomycetes</taxon>
        <taxon>Chaetothyriomycetidae</taxon>
        <taxon>Chaetothyriales</taxon>
        <taxon>Herpotrichiellaceae</taxon>
        <taxon>Cladophialophora</taxon>
    </lineage>
</organism>
<dbReference type="VEuPathDB" id="FungiDB:CLCR_08902"/>
<dbReference type="GO" id="GO:0016491">
    <property type="term" value="F:oxidoreductase activity"/>
    <property type="evidence" value="ECO:0007669"/>
    <property type="project" value="UniProtKB-KW"/>
</dbReference>
<dbReference type="VEuPathDB" id="FungiDB:G647_09671"/>
<sequence>MSAQPLKKIVVVGGSGAAGAPIVRALVEAMKFEVSVPSRAGSQSTFPEGVNVIKTDYTHDKLVAALKGQDVVISTITTFSVDQQQLLIDASVEARVRRFLPSEFGVDTSDPSIGKLVPPTGVKNETVAYLKTKESSGLSWTAVIVGAFFDWVFDQPGVLGWNLPEKCVTIFDGGDVEFEATNLAQIGRSVVAILERPEETANQYVYVNSFTTTQNKMLKAFEELSGEQFKVTHANTEDYSNAAQEKIRSDPGKGAMFVQGGYEAIILIMLNHRGYCEYSKTKGLWNKRLGLPEEKLEDTVRAVLAKAAA</sequence>
<keyword evidence="2" id="KW-0560">Oxidoreductase</keyword>
<evidence type="ECO:0000259" key="3">
    <source>
        <dbReference type="Pfam" id="PF05368"/>
    </source>
</evidence>
<protein>
    <submittedName>
        <fullName evidence="4">NmrA-like family protein</fullName>
    </submittedName>
</protein>
<proteinExistence type="predicted"/>
<dbReference type="Pfam" id="PF05368">
    <property type="entry name" value="NmrA"/>
    <property type="match status" value="1"/>
</dbReference>
<accession>A0A1C1CRC5</accession>
<dbReference type="InterPro" id="IPR036291">
    <property type="entry name" value="NAD(P)-bd_dom_sf"/>
</dbReference>
<feature type="domain" description="NmrA-like" evidence="3">
    <location>
        <begin position="7"/>
        <end position="241"/>
    </location>
</feature>
<evidence type="ECO:0000256" key="2">
    <source>
        <dbReference type="ARBA" id="ARBA00023002"/>
    </source>
</evidence>
<dbReference type="EMBL" id="LGRB01000009">
    <property type="protein sequence ID" value="OCT51033.1"/>
    <property type="molecule type" value="Genomic_DNA"/>
</dbReference>
<evidence type="ECO:0000256" key="1">
    <source>
        <dbReference type="ARBA" id="ARBA00022857"/>
    </source>
</evidence>
<dbReference type="AlphaFoldDB" id="A0A1C1CRC5"/>
<keyword evidence="1" id="KW-0521">NADP</keyword>
<dbReference type="CDD" id="cd05259">
    <property type="entry name" value="PCBER_SDR_a"/>
    <property type="match status" value="1"/>
</dbReference>
<dbReference type="STRING" id="86049.A0A1C1CRC5"/>
<dbReference type="eggNOG" id="ENOG502S12R">
    <property type="taxonomic scope" value="Eukaryota"/>
</dbReference>
<comment type="caution">
    <text evidence="4">The sequence shown here is derived from an EMBL/GenBank/DDBJ whole genome shotgun (WGS) entry which is preliminary data.</text>
</comment>
<gene>
    <name evidence="4" type="ORF">CLCR_08902</name>
</gene>
<dbReference type="Gene3D" id="3.90.25.10">
    <property type="entry name" value="UDP-galactose 4-epimerase, domain 1"/>
    <property type="match status" value="1"/>
</dbReference>
<dbReference type="Proteomes" id="UP000094526">
    <property type="component" value="Unassembled WGS sequence"/>
</dbReference>